<dbReference type="NCBIfam" id="TIGR01933">
    <property type="entry name" value="hflK"/>
    <property type="match status" value="1"/>
</dbReference>
<keyword evidence="9" id="KW-0378">Hydrolase</keyword>
<comment type="function">
    <text evidence="6">HflC and HflK could encode or regulate a protease.</text>
</comment>
<keyword evidence="3 6" id="KW-0812">Transmembrane</keyword>
<keyword evidence="4 6" id="KW-1133">Transmembrane helix</keyword>
<dbReference type="SUPFAM" id="SSF117892">
    <property type="entry name" value="Band 7/SPFH domain"/>
    <property type="match status" value="1"/>
</dbReference>
<dbReference type="AlphaFoldDB" id="A0A556ADT4"/>
<feature type="domain" description="Band 7" evidence="8">
    <location>
        <begin position="108"/>
        <end position="283"/>
    </location>
</feature>
<protein>
    <recommendedName>
        <fullName evidence="6">Protein HflK</fullName>
    </recommendedName>
</protein>
<organism evidence="9 10">
    <name type="scientific">Verticiella sediminum</name>
    <dbReference type="NCBI Taxonomy" id="1247510"/>
    <lineage>
        <taxon>Bacteria</taxon>
        <taxon>Pseudomonadati</taxon>
        <taxon>Pseudomonadota</taxon>
        <taxon>Betaproteobacteria</taxon>
        <taxon>Burkholderiales</taxon>
        <taxon>Alcaligenaceae</taxon>
        <taxon>Verticiella</taxon>
    </lineage>
</organism>
<evidence type="ECO:0000256" key="2">
    <source>
        <dbReference type="ARBA" id="ARBA00006971"/>
    </source>
</evidence>
<dbReference type="Pfam" id="PF01145">
    <property type="entry name" value="Band_7"/>
    <property type="match status" value="1"/>
</dbReference>
<comment type="similarity">
    <text evidence="2 6">Belongs to the band 7/mec-2 family. HflK subfamily.</text>
</comment>
<dbReference type="SMART" id="SM00244">
    <property type="entry name" value="PHB"/>
    <property type="match status" value="1"/>
</dbReference>
<dbReference type="EMBL" id="VLTJ01000038">
    <property type="protein sequence ID" value="TSH91054.1"/>
    <property type="molecule type" value="Genomic_DNA"/>
</dbReference>
<comment type="caution">
    <text evidence="9">The sequence shown here is derived from an EMBL/GenBank/DDBJ whole genome shotgun (WGS) entry which is preliminary data.</text>
</comment>
<dbReference type="InterPro" id="IPR036013">
    <property type="entry name" value="Band_7/SPFH_dom_sf"/>
</dbReference>
<keyword evidence="9" id="KW-0645">Protease</keyword>
<dbReference type="GO" id="GO:0016020">
    <property type="term" value="C:membrane"/>
    <property type="evidence" value="ECO:0007669"/>
    <property type="project" value="UniProtKB-SubCell"/>
</dbReference>
<feature type="region of interest" description="Disordered" evidence="7">
    <location>
        <begin position="411"/>
        <end position="455"/>
    </location>
</feature>
<feature type="transmembrane region" description="Helical" evidence="6">
    <location>
        <begin position="92"/>
        <end position="113"/>
    </location>
</feature>
<dbReference type="InterPro" id="IPR001107">
    <property type="entry name" value="Band_7"/>
</dbReference>
<keyword evidence="10" id="KW-1185">Reference proteome</keyword>
<dbReference type="GO" id="GO:0008233">
    <property type="term" value="F:peptidase activity"/>
    <property type="evidence" value="ECO:0007669"/>
    <property type="project" value="UniProtKB-KW"/>
</dbReference>
<dbReference type="InterPro" id="IPR010201">
    <property type="entry name" value="HflK"/>
</dbReference>
<reference evidence="9 10" key="1">
    <citation type="submission" date="2019-07" db="EMBL/GenBank/DDBJ databases">
        <title>Qingshengfaniella alkalisoli gen. nov., sp. nov., isolated from saline soil.</title>
        <authorList>
            <person name="Xu L."/>
            <person name="Huang X.-X."/>
            <person name="Sun J.-Q."/>
        </authorList>
    </citation>
    <scope>NUCLEOTIDE SEQUENCE [LARGE SCALE GENOMIC DNA]</scope>
    <source>
        <strain evidence="9 10">DSM 27279</strain>
    </source>
</reference>
<dbReference type="InterPro" id="IPR020980">
    <property type="entry name" value="Membrane_HflK_N"/>
</dbReference>
<evidence type="ECO:0000256" key="4">
    <source>
        <dbReference type="ARBA" id="ARBA00022989"/>
    </source>
</evidence>
<dbReference type="Gene3D" id="3.30.479.30">
    <property type="entry name" value="Band 7 domain"/>
    <property type="match status" value="1"/>
</dbReference>
<evidence type="ECO:0000256" key="1">
    <source>
        <dbReference type="ARBA" id="ARBA00004167"/>
    </source>
</evidence>
<dbReference type="Proteomes" id="UP000318405">
    <property type="component" value="Unassembled WGS sequence"/>
</dbReference>
<evidence type="ECO:0000256" key="5">
    <source>
        <dbReference type="ARBA" id="ARBA00023136"/>
    </source>
</evidence>
<evidence type="ECO:0000313" key="9">
    <source>
        <dbReference type="EMBL" id="TSH91054.1"/>
    </source>
</evidence>
<dbReference type="PANTHER" id="PTHR43327:SF2">
    <property type="entry name" value="MODULATOR OF FTSH PROTEASE HFLK"/>
    <property type="match status" value="1"/>
</dbReference>
<feature type="region of interest" description="Disordered" evidence="7">
    <location>
        <begin position="10"/>
        <end position="46"/>
    </location>
</feature>
<feature type="compositionally biased region" description="Gly residues" evidence="7">
    <location>
        <begin position="70"/>
        <end position="83"/>
    </location>
</feature>
<evidence type="ECO:0000259" key="8">
    <source>
        <dbReference type="SMART" id="SM00244"/>
    </source>
</evidence>
<evidence type="ECO:0000256" key="6">
    <source>
        <dbReference type="RuleBase" id="RU364113"/>
    </source>
</evidence>
<comment type="subcellular location">
    <subcellularLocation>
        <location evidence="1">Membrane</location>
        <topology evidence="1">Single-pass membrane protein</topology>
    </subcellularLocation>
</comment>
<comment type="subunit">
    <text evidence="6">HflC and HflK may interact to form a multimeric complex.</text>
</comment>
<dbReference type="Pfam" id="PF12221">
    <property type="entry name" value="HflK_N"/>
    <property type="match status" value="1"/>
</dbReference>
<dbReference type="InterPro" id="IPR050710">
    <property type="entry name" value="Band7/mec-2_domain"/>
</dbReference>
<dbReference type="PANTHER" id="PTHR43327">
    <property type="entry name" value="STOMATIN-LIKE PROTEIN 2, MITOCHONDRIAL"/>
    <property type="match status" value="1"/>
</dbReference>
<feature type="region of interest" description="Disordered" evidence="7">
    <location>
        <begin position="58"/>
        <end position="85"/>
    </location>
</feature>
<dbReference type="OrthoDB" id="9779595at2"/>
<evidence type="ECO:0000256" key="7">
    <source>
        <dbReference type="SAM" id="MobiDB-lite"/>
    </source>
</evidence>
<gene>
    <name evidence="9" type="primary">hflK</name>
    <name evidence="9" type="ORF">FOZ76_19350</name>
</gene>
<name>A0A556ADT4_9BURK</name>
<proteinExistence type="inferred from homology"/>
<dbReference type="GO" id="GO:0006508">
    <property type="term" value="P:proteolysis"/>
    <property type="evidence" value="ECO:0007669"/>
    <property type="project" value="UniProtKB-KW"/>
</dbReference>
<evidence type="ECO:0000313" key="10">
    <source>
        <dbReference type="Proteomes" id="UP000318405"/>
    </source>
</evidence>
<accession>A0A556ADT4</accession>
<evidence type="ECO:0000256" key="3">
    <source>
        <dbReference type="ARBA" id="ARBA00022692"/>
    </source>
</evidence>
<dbReference type="CDD" id="cd03404">
    <property type="entry name" value="SPFH_HflK"/>
    <property type="match status" value="1"/>
</dbReference>
<sequence length="455" mass="49040">MHLPFKLFNLNDPGWGRGNQGGSGGNEPPRKPQRGDNDGPPDLDELWRDFNNRLGALFGRKPKRRNPFDSGGGNNGGGNGGGFRPSSRGARVGAIAVVGGAVLLWLASGFFIIQEGQVGVITRFGQYNTTVPAGFQWHMPAPIEQVQVVDVSQLRTFEIGFRGNARSTVAEESLMLTDDQNIVDLQFVVQYRIRPDGARAYLFNDREPDQAVRQAAETAMREVIGRTPMDFVLYEGRTQIASDASALMQGIMDRYQTGILISTVAILNAQPPEQVQAAFDDAVRAGQDRERQINEGEAYANQVIPLASGTASRLIEQAEGYRVRVVNDAKGDAARFSQIQQAYANAPAITRERLYIDTMQQIFSQATKVLVDTPNGNNMLYLPLDKIAQQASTPGPVSGAGTGTGSLGATGSAQFNVNVPNPSLAGGNSPAQSDSRVTAPRAGAFSSRTLDRDSR</sequence>
<feature type="compositionally biased region" description="Basic and acidic residues" evidence="7">
    <location>
        <begin position="28"/>
        <end position="37"/>
    </location>
</feature>
<dbReference type="RefSeq" id="WP_143949928.1">
    <property type="nucleotide sequence ID" value="NZ_BAABMB010000003.1"/>
</dbReference>
<keyword evidence="5 6" id="KW-0472">Membrane</keyword>
<feature type="compositionally biased region" description="Gly residues" evidence="7">
    <location>
        <begin position="15"/>
        <end position="25"/>
    </location>
</feature>